<evidence type="ECO:0000256" key="1">
    <source>
        <dbReference type="ARBA" id="ARBA00022490"/>
    </source>
</evidence>
<keyword evidence="1 6" id="KW-0963">Cytoplasm</keyword>
<dbReference type="Pfam" id="PF06723">
    <property type="entry name" value="MreB_Mbl"/>
    <property type="match status" value="1"/>
</dbReference>
<evidence type="ECO:0000256" key="4">
    <source>
        <dbReference type="ARBA" id="ARBA00022960"/>
    </source>
</evidence>
<comment type="similarity">
    <text evidence="5 6">Belongs to the FtsA/MreB family.</text>
</comment>
<sequence>MSLSKIINFFRVNKNLAIDLGTSNVLIYDRHKRKIVLNEPSVIVRDKKTNKVIAVGREAREMLGKNPDSIEVIKPLKDGVISDDNSARDMLSEFMKKVYGVSPFKPDIMICIPIEVNTVDKRALFESVRGAKRVYLIEEGRAAIIGSGVNISLPMGSMVIDIGGGSTDIAILSLNEIVASKSIKMAGNTLDQDIARYVKTNLNLVIGDRTAEKIKKELATAVKLSEDENIKMPVKGRSLSTNTPMELEISANQVQEAIGRTIESMVDSVKEVLSKCPPELAADILDNGIVLTGGGALIKHLDKYIEEKTKVPVKIAEKPLESVVVGAGLAFDNKALLKTLLMREN</sequence>
<dbReference type="HOGENOM" id="CLU_052037_0_0_0"/>
<feature type="binding site" evidence="6">
    <location>
        <begin position="164"/>
        <end position="166"/>
    </location>
    <ligand>
        <name>ATP</name>
        <dbReference type="ChEBI" id="CHEBI:30616"/>
    </ligand>
</feature>
<dbReference type="SUPFAM" id="SSF53067">
    <property type="entry name" value="Actin-like ATPase domain"/>
    <property type="match status" value="2"/>
</dbReference>
<evidence type="ECO:0000256" key="2">
    <source>
        <dbReference type="ARBA" id="ARBA00022741"/>
    </source>
</evidence>
<dbReference type="NCBIfam" id="NF010539">
    <property type="entry name" value="PRK13927.1"/>
    <property type="match status" value="1"/>
</dbReference>
<evidence type="ECO:0000256" key="3">
    <source>
        <dbReference type="ARBA" id="ARBA00022840"/>
    </source>
</evidence>
<keyword evidence="4 6" id="KW-0133">Cell shape</keyword>
<dbReference type="CDD" id="cd10225">
    <property type="entry name" value="ASKHA_NBD_MreB-like"/>
    <property type="match status" value="1"/>
</dbReference>
<dbReference type="AlphaFoldDB" id="A0A0E3ZBB5"/>
<evidence type="ECO:0000313" key="8">
    <source>
        <dbReference type="Proteomes" id="UP000033103"/>
    </source>
</evidence>
<gene>
    <name evidence="6" type="primary">mreB</name>
    <name evidence="7" type="ORF">VC03_04355</name>
</gene>
<name>A0A0E3ZBB5_9FUSO</name>
<dbReference type="EMBL" id="CP011280">
    <property type="protein sequence ID" value="AKC95726.1"/>
    <property type="molecule type" value="Genomic_DNA"/>
</dbReference>
<dbReference type="GO" id="GO:0008360">
    <property type="term" value="P:regulation of cell shape"/>
    <property type="evidence" value="ECO:0007669"/>
    <property type="project" value="UniProtKB-UniRule"/>
</dbReference>
<accession>A0A0E3ZBB5</accession>
<dbReference type="PATRIC" id="fig|1069640.6.peg.859"/>
<dbReference type="PRINTS" id="PR01652">
    <property type="entry name" value="SHAPEPROTEIN"/>
</dbReference>
<dbReference type="OrthoDB" id="9768127at2"/>
<dbReference type="STRING" id="187101.VC03_04355"/>
<dbReference type="InterPro" id="IPR056546">
    <property type="entry name" value="MreB_MamK-like"/>
</dbReference>
<dbReference type="Gene3D" id="3.30.420.40">
    <property type="match status" value="3"/>
</dbReference>
<comment type="subcellular location">
    <subcellularLocation>
        <location evidence="6">Cytoplasm</location>
    </subcellularLocation>
    <text evidence="6">Membrane-associated.</text>
</comment>
<evidence type="ECO:0000256" key="5">
    <source>
        <dbReference type="ARBA" id="ARBA00023458"/>
    </source>
</evidence>
<evidence type="ECO:0000256" key="6">
    <source>
        <dbReference type="HAMAP-Rule" id="MF_02207"/>
    </source>
</evidence>
<dbReference type="InterPro" id="IPR004753">
    <property type="entry name" value="MreB"/>
</dbReference>
<comment type="subunit">
    <text evidence="6">Forms polymers.</text>
</comment>
<dbReference type="PANTHER" id="PTHR42749:SF1">
    <property type="entry name" value="CELL SHAPE-DETERMINING PROTEIN MREB"/>
    <property type="match status" value="1"/>
</dbReference>
<feature type="binding site" evidence="6">
    <location>
        <begin position="212"/>
        <end position="215"/>
    </location>
    <ligand>
        <name>ATP</name>
        <dbReference type="ChEBI" id="CHEBI:30616"/>
    </ligand>
</feature>
<comment type="function">
    <text evidence="6">Forms membrane-associated dynamic filaments that are essential for cell shape determination. Acts by regulating cell wall synthesis and cell elongation, and thus cell shape. A feedback loop between cell geometry and MreB localization may maintain elongated cell shape by targeting cell wall growth to regions of negative cell wall curvature.</text>
</comment>
<dbReference type="PANTHER" id="PTHR42749">
    <property type="entry name" value="CELL SHAPE-DETERMINING PROTEIN MREB"/>
    <property type="match status" value="1"/>
</dbReference>
<dbReference type="GO" id="GO:0000902">
    <property type="term" value="P:cell morphogenesis"/>
    <property type="evidence" value="ECO:0007669"/>
    <property type="project" value="InterPro"/>
</dbReference>
<reference evidence="7 8" key="1">
    <citation type="journal article" date="2012" name="BMC Genomics">
        <title>Genomic sequence analysis and characterization of Sneathia amnii sp. nov.</title>
        <authorList>
            <consortium name="Vaginal Microbiome Consortium (additional members)"/>
            <person name="Harwich M.D.Jr."/>
            <person name="Serrano M.G."/>
            <person name="Fettweis J.M."/>
            <person name="Alves J.M."/>
            <person name="Reimers M.A."/>
            <person name="Buck G.A."/>
            <person name="Jefferson K.K."/>
        </authorList>
    </citation>
    <scope>NUCLEOTIDE SEQUENCE [LARGE SCALE GENOMIC DNA]</scope>
    <source>
        <strain evidence="7 8">SN35</strain>
    </source>
</reference>
<dbReference type="GO" id="GO:0005524">
    <property type="term" value="F:ATP binding"/>
    <property type="evidence" value="ECO:0007669"/>
    <property type="project" value="UniProtKB-KW"/>
</dbReference>
<dbReference type="GO" id="GO:0005737">
    <property type="term" value="C:cytoplasm"/>
    <property type="evidence" value="ECO:0007669"/>
    <property type="project" value="UniProtKB-SubCell"/>
</dbReference>
<dbReference type="InterPro" id="IPR043129">
    <property type="entry name" value="ATPase_NBD"/>
</dbReference>
<organism evidence="7 8">
    <name type="scientific">Sneathia vaginalis</name>
    <dbReference type="NCBI Taxonomy" id="187101"/>
    <lineage>
        <taxon>Bacteria</taxon>
        <taxon>Fusobacteriati</taxon>
        <taxon>Fusobacteriota</taxon>
        <taxon>Fusobacteriia</taxon>
        <taxon>Fusobacteriales</taxon>
        <taxon>Leptotrichiaceae</taxon>
        <taxon>Sneathia</taxon>
    </lineage>
</organism>
<protein>
    <recommendedName>
        <fullName evidence="6">Cell shape-determining protein MreB</fullName>
    </recommendedName>
</protein>
<keyword evidence="8" id="KW-1185">Reference proteome</keyword>
<keyword evidence="2 6" id="KW-0547">Nucleotide-binding</keyword>
<proteinExistence type="inferred from homology"/>
<comment type="caution">
    <text evidence="6">Lacks conserved residue(s) required for the propagation of feature annotation.</text>
</comment>
<dbReference type="KEGG" id="sns:VC03_04355"/>
<keyword evidence="3 6" id="KW-0067">ATP-binding</keyword>
<dbReference type="Proteomes" id="UP000033103">
    <property type="component" value="Chromosome"/>
</dbReference>
<dbReference type="RefSeq" id="WP_046328831.1">
    <property type="nucleotide sequence ID" value="NZ_CP011280.1"/>
</dbReference>
<evidence type="ECO:0000313" key="7">
    <source>
        <dbReference type="EMBL" id="AKC95726.1"/>
    </source>
</evidence>
<feature type="binding site" evidence="6">
    <location>
        <begin position="294"/>
        <end position="297"/>
    </location>
    <ligand>
        <name>ATP</name>
        <dbReference type="ChEBI" id="CHEBI:30616"/>
    </ligand>
</feature>
<dbReference type="HAMAP" id="MF_02207">
    <property type="entry name" value="MreB"/>
    <property type="match status" value="1"/>
</dbReference>